<dbReference type="EMBL" id="CAJPWZ010001457">
    <property type="protein sequence ID" value="CAG2215854.1"/>
    <property type="molecule type" value="Genomic_DNA"/>
</dbReference>
<feature type="domain" description="CCHC-type" evidence="4">
    <location>
        <begin position="375"/>
        <end position="388"/>
    </location>
</feature>
<dbReference type="InterPro" id="IPR031158">
    <property type="entry name" value="GH10_AS"/>
</dbReference>
<dbReference type="Proteomes" id="UP000683360">
    <property type="component" value="Unassembled WGS sequence"/>
</dbReference>
<name>A0A8S3S3Q8_MYTED</name>
<evidence type="ECO:0000256" key="2">
    <source>
        <dbReference type="PROSITE-ProRule" id="PRU10061"/>
    </source>
</evidence>
<sequence>MCTGDYVFENSDDGKKFKDSVIIRVMKQKANCTCRISLLNNTGNYSVQMRRYQNLEKTVPSTQNCGLAIDVDVTELDIRLQILILLFPFSFQTPDDFKTWMEDYKDTDDDLWNAFLPRISAFSGDAKTGTPYDLWRYEVQCLIKTGHTHETITMAIRRSLRGDASKVPMRLGPEATIDDIIDKMDSIYGSVDQPKALLGQFYTARQQDDEDVARWACRLEEILSKAKNRKNVTEENINDMLTSKLFDGLRPEMKNIVRYKKDTITDFHSLLKATREIENQPNLKPYLKKKPPTQATSKSTTTTVENRQIQQLTALVKQLSQDVKALKEDRNCDQPSTNIQWSRRDTSWTPYHPDETTIYRPVEQHRRRKQNDFTCWRCRQPGHYAIDCTVRLDHSRKTQHSNTESEDESMVYVVVEEPQQEVQQDIQPDDVIQADDEIASVEEEATVPEEDASLPEESGGSEHETSLDDQVHDLATDALHDVTDDDSTEDENIDDDEEDNDDTSTPEPQQRRSTRTKTSTATTKYKDFVIQPVSKSAQPEWMVRADYLRTAASSGMFINMADEVSRAMLKLITKPDD</sequence>
<gene>
    <name evidence="5" type="ORF">MEDL_29604</name>
</gene>
<keyword evidence="6" id="KW-1185">Reference proteome</keyword>
<reference evidence="5" key="1">
    <citation type="submission" date="2021-03" db="EMBL/GenBank/DDBJ databases">
        <authorList>
            <person name="Bekaert M."/>
        </authorList>
    </citation>
    <scope>NUCLEOTIDE SEQUENCE</scope>
</reference>
<dbReference type="SMART" id="SM00343">
    <property type="entry name" value="ZnF_C2HC"/>
    <property type="match status" value="1"/>
</dbReference>
<dbReference type="GO" id="GO:0003676">
    <property type="term" value="F:nucleic acid binding"/>
    <property type="evidence" value="ECO:0007669"/>
    <property type="project" value="InterPro"/>
</dbReference>
<dbReference type="AlphaFoldDB" id="A0A8S3S3Q8"/>
<accession>A0A8S3S3Q8</accession>
<dbReference type="PROSITE" id="PS00591">
    <property type="entry name" value="GH10_1"/>
    <property type="match status" value="1"/>
</dbReference>
<feature type="region of interest" description="Disordered" evidence="3">
    <location>
        <begin position="283"/>
        <end position="304"/>
    </location>
</feature>
<protein>
    <recommendedName>
        <fullName evidence="4">CCHC-type domain-containing protein</fullName>
    </recommendedName>
</protein>
<dbReference type="InterPro" id="IPR001878">
    <property type="entry name" value="Znf_CCHC"/>
</dbReference>
<dbReference type="Pfam" id="PF00098">
    <property type="entry name" value="zf-CCHC"/>
    <property type="match status" value="1"/>
</dbReference>
<comment type="caution">
    <text evidence="5">The sequence shown here is derived from an EMBL/GenBank/DDBJ whole genome shotgun (WGS) entry which is preliminary data.</text>
</comment>
<dbReference type="PANTHER" id="PTHR23095">
    <property type="entry name" value="PARANEOPLASTIC ANTIGEN"/>
    <property type="match status" value="1"/>
</dbReference>
<evidence type="ECO:0000256" key="1">
    <source>
        <dbReference type="PROSITE-ProRule" id="PRU00047"/>
    </source>
</evidence>
<keyword evidence="1" id="KW-0863">Zinc-finger</keyword>
<feature type="region of interest" description="Disordered" evidence="3">
    <location>
        <begin position="481"/>
        <end position="523"/>
    </location>
</feature>
<dbReference type="PROSITE" id="PS50158">
    <property type="entry name" value="ZF_CCHC"/>
    <property type="match status" value="1"/>
</dbReference>
<evidence type="ECO:0000313" key="6">
    <source>
        <dbReference type="Proteomes" id="UP000683360"/>
    </source>
</evidence>
<evidence type="ECO:0000256" key="3">
    <source>
        <dbReference type="SAM" id="MobiDB-lite"/>
    </source>
</evidence>
<proteinExistence type="predicted"/>
<dbReference type="GO" id="GO:0008270">
    <property type="term" value="F:zinc ion binding"/>
    <property type="evidence" value="ECO:0007669"/>
    <property type="project" value="UniProtKB-KW"/>
</dbReference>
<feature type="region of interest" description="Disordered" evidence="3">
    <location>
        <begin position="442"/>
        <end position="467"/>
    </location>
</feature>
<dbReference type="Pfam" id="PF14893">
    <property type="entry name" value="PNMA"/>
    <property type="match status" value="1"/>
</dbReference>
<feature type="active site" description="Nucleophile" evidence="2">
    <location>
        <position position="75"/>
    </location>
</feature>
<dbReference type="PANTHER" id="PTHR23095:SF17">
    <property type="entry name" value="PARANEOPLASTIC ANTIGEN MA1"/>
    <property type="match status" value="1"/>
</dbReference>
<dbReference type="OrthoDB" id="10063881at2759"/>
<dbReference type="InterPro" id="IPR048270">
    <property type="entry name" value="PNMA_C"/>
</dbReference>
<keyword evidence="1" id="KW-0862">Zinc</keyword>
<evidence type="ECO:0000259" key="4">
    <source>
        <dbReference type="PROSITE" id="PS50158"/>
    </source>
</evidence>
<feature type="compositionally biased region" description="Low complexity" evidence="3">
    <location>
        <begin position="292"/>
        <end position="303"/>
    </location>
</feature>
<evidence type="ECO:0000313" key="5">
    <source>
        <dbReference type="EMBL" id="CAG2215854.1"/>
    </source>
</evidence>
<organism evidence="5 6">
    <name type="scientific">Mytilus edulis</name>
    <name type="common">Blue mussel</name>
    <dbReference type="NCBI Taxonomy" id="6550"/>
    <lineage>
        <taxon>Eukaryota</taxon>
        <taxon>Metazoa</taxon>
        <taxon>Spiralia</taxon>
        <taxon>Lophotrochozoa</taxon>
        <taxon>Mollusca</taxon>
        <taxon>Bivalvia</taxon>
        <taxon>Autobranchia</taxon>
        <taxon>Pteriomorphia</taxon>
        <taxon>Mytilida</taxon>
        <taxon>Mytiloidea</taxon>
        <taxon>Mytilidae</taxon>
        <taxon>Mytilinae</taxon>
        <taxon>Mytilus</taxon>
    </lineage>
</organism>
<keyword evidence="1" id="KW-0479">Metal-binding</keyword>
<feature type="compositionally biased region" description="Acidic residues" evidence="3">
    <location>
        <begin position="483"/>
        <end position="504"/>
    </location>
</feature>
<dbReference type="SUPFAM" id="SSF57756">
    <property type="entry name" value="Retrovirus zinc finger-like domains"/>
    <property type="match status" value="1"/>
</dbReference>
<dbReference type="InterPro" id="IPR036875">
    <property type="entry name" value="Znf_CCHC_sf"/>
</dbReference>
<feature type="compositionally biased region" description="Acidic residues" evidence="3">
    <location>
        <begin position="442"/>
        <end position="454"/>
    </location>
</feature>
<dbReference type="InterPro" id="IPR026523">
    <property type="entry name" value="PNMA"/>
</dbReference>